<reference evidence="2 3" key="1">
    <citation type="journal article" date="2024" name="J Genomics">
        <title>Draft genome sequencing and assembly of Favolaschia claudopus CIRM-BRFM 2984 isolated from oak limbs.</title>
        <authorList>
            <person name="Navarro D."/>
            <person name="Drula E."/>
            <person name="Chaduli D."/>
            <person name="Cazenave R."/>
            <person name="Ahrendt S."/>
            <person name="Wang J."/>
            <person name="Lipzen A."/>
            <person name="Daum C."/>
            <person name="Barry K."/>
            <person name="Grigoriev I.V."/>
            <person name="Favel A."/>
            <person name="Rosso M.N."/>
            <person name="Martin F."/>
        </authorList>
    </citation>
    <scope>NUCLEOTIDE SEQUENCE [LARGE SCALE GENOMIC DNA]</scope>
    <source>
        <strain evidence="2 3">CIRM-BRFM 2984</strain>
    </source>
</reference>
<name>A0AAW0A090_9AGAR</name>
<dbReference type="EMBL" id="JAWWNJ010000096">
    <property type="protein sequence ID" value="KAK6996715.1"/>
    <property type="molecule type" value="Genomic_DNA"/>
</dbReference>
<organism evidence="2 3">
    <name type="scientific">Favolaschia claudopus</name>
    <dbReference type="NCBI Taxonomy" id="2862362"/>
    <lineage>
        <taxon>Eukaryota</taxon>
        <taxon>Fungi</taxon>
        <taxon>Dikarya</taxon>
        <taxon>Basidiomycota</taxon>
        <taxon>Agaricomycotina</taxon>
        <taxon>Agaricomycetes</taxon>
        <taxon>Agaricomycetidae</taxon>
        <taxon>Agaricales</taxon>
        <taxon>Marasmiineae</taxon>
        <taxon>Mycenaceae</taxon>
        <taxon>Favolaschia</taxon>
    </lineage>
</organism>
<evidence type="ECO:0000313" key="2">
    <source>
        <dbReference type="EMBL" id="KAK6996715.1"/>
    </source>
</evidence>
<dbReference type="Proteomes" id="UP001362999">
    <property type="component" value="Unassembled WGS sequence"/>
</dbReference>
<feature type="compositionally biased region" description="Low complexity" evidence="1">
    <location>
        <begin position="244"/>
        <end position="259"/>
    </location>
</feature>
<sequence>MDAERMSKRALQGILARMDRLDFKVVSMLRIRSAAIWAEARTEDGKAMFRGLGASTLEYLILNLLRCLNGLTPEQYSILQDLFQSEVVLARVLLAAGVYQQIRPCPFFGLSSPAPKTALEVYFGAYMIWRPEDAICALESWFLSLFTPLATAAIAAFDPTRRLRKPVMEITSLADLDSRRARPSNSAKESSREQRKRKPKAKKAATDKSSQALQDISNTGKQISSGGRTSGKQKKNRVEPYPPSSSTASSSAAQSSSTAVALPSTLAPSSGA</sequence>
<evidence type="ECO:0000256" key="1">
    <source>
        <dbReference type="SAM" id="MobiDB-lite"/>
    </source>
</evidence>
<comment type="caution">
    <text evidence="2">The sequence shown here is derived from an EMBL/GenBank/DDBJ whole genome shotgun (WGS) entry which is preliminary data.</text>
</comment>
<evidence type="ECO:0000313" key="3">
    <source>
        <dbReference type="Proteomes" id="UP001362999"/>
    </source>
</evidence>
<feature type="region of interest" description="Disordered" evidence="1">
    <location>
        <begin position="174"/>
        <end position="272"/>
    </location>
</feature>
<feature type="compositionally biased region" description="Basic residues" evidence="1">
    <location>
        <begin position="194"/>
        <end position="203"/>
    </location>
</feature>
<feature type="compositionally biased region" description="Polar residues" evidence="1">
    <location>
        <begin position="207"/>
        <end position="227"/>
    </location>
</feature>
<dbReference type="AlphaFoldDB" id="A0AAW0A090"/>
<accession>A0AAW0A090</accession>
<protein>
    <submittedName>
        <fullName evidence="2">Uncharacterized protein</fullName>
    </submittedName>
</protein>
<keyword evidence="3" id="KW-1185">Reference proteome</keyword>
<gene>
    <name evidence="2" type="ORF">R3P38DRAFT_3070231</name>
</gene>
<proteinExistence type="predicted"/>